<gene>
    <name evidence="1" type="ORF">JGI1_01903</name>
</gene>
<dbReference type="AlphaFoldDB" id="A0A0S4N9R9"/>
<keyword evidence="2" id="KW-1185">Reference proteome</keyword>
<protein>
    <submittedName>
        <fullName evidence="1">Uncharacterized protein</fullName>
    </submittedName>
</protein>
<sequence>MVCVTCADSIEGLRVNGMSKEGIIFIVPSKICESCVILAVSDLINNYRDSLKLFGVNVYLILERESLILISFSKSVVYY</sequence>
<proteinExistence type="predicted"/>
<evidence type="ECO:0000313" key="2">
    <source>
        <dbReference type="Proteomes" id="UP000320623"/>
    </source>
</evidence>
<dbReference type="STRING" id="1643428.GCA_001442855_01864"/>
<reference evidence="2" key="1">
    <citation type="submission" date="2015-11" db="EMBL/GenBank/DDBJ databases">
        <authorList>
            <person name="Varghese N."/>
        </authorList>
    </citation>
    <scope>NUCLEOTIDE SEQUENCE [LARGE SCALE GENOMIC DNA]</scope>
</reference>
<accession>A0A0S4N9R9</accession>
<name>A0A0S4N9R9_9BACT</name>
<dbReference type="Proteomes" id="UP000320623">
    <property type="component" value="Unassembled WGS sequence"/>
</dbReference>
<dbReference type="EMBL" id="FAOO01000016">
    <property type="protein sequence ID" value="CUU07802.1"/>
    <property type="molecule type" value="Genomic_DNA"/>
</dbReference>
<evidence type="ECO:0000313" key="1">
    <source>
        <dbReference type="EMBL" id="CUU07802.1"/>
    </source>
</evidence>
<organism evidence="1 2">
    <name type="scientific">Candidatus Thermokryptus mobilis</name>
    <dbReference type="NCBI Taxonomy" id="1643428"/>
    <lineage>
        <taxon>Bacteria</taxon>
        <taxon>Pseudomonadati</taxon>
        <taxon>Candidatus Kryptoniota</taxon>
        <taxon>Candidatus Thermokryptus</taxon>
    </lineage>
</organism>